<dbReference type="NCBIfam" id="NF033788">
    <property type="entry name" value="HTH_metalloreg"/>
    <property type="match status" value="1"/>
</dbReference>
<dbReference type="RefSeq" id="WP_015284968.1">
    <property type="nucleotide sequence ID" value="NC_019943.1"/>
</dbReference>
<dbReference type="GeneID" id="14310262"/>
<dbReference type="Gene3D" id="1.10.10.10">
    <property type="entry name" value="Winged helix-like DNA-binding domain superfamily/Winged helix DNA-binding domain"/>
    <property type="match status" value="1"/>
</dbReference>
<reference evidence="5 6" key="2">
    <citation type="journal article" date="2014" name="Genome Announc.">
        <title>Complete Genome Sequence of Methanoregula formicica SMSPT, a Mesophilic Hydrogenotrophic Methanogen Isolated from a Methanogenic Upflow Anaerobic Sludge Blanket Reactor.</title>
        <authorList>
            <person name="Yamamoto K."/>
            <person name="Tamaki H."/>
            <person name="Cadillo-Quiroz H."/>
            <person name="Imachi H."/>
            <person name="Kyrpides N."/>
            <person name="Woyke T."/>
            <person name="Goodwin L."/>
            <person name="Zinder S.H."/>
            <person name="Kamagata Y."/>
            <person name="Liu W.T."/>
        </authorList>
    </citation>
    <scope>NUCLEOTIDE SEQUENCE [LARGE SCALE GENOMIC DNA]</scope>
    <source>
        <strain evidence="6">DSM 22288 / NBRC 105244 / SMSP</strain>
    </source>
</reference>
<dbReference type="KEGG" id="mfo:Metfor_0949"/>
<keyword evidence="1" id="KW-0805">Transcription regulation</keyword>
<dbReference type="PROSITE" id="PS50987">
    <property type="entry name" value="HTH_ARSR_2"/>
    <property type="match status" value="1"/>
</dbReference>
<proteinExistence type="predicted"/>
<dbReference type="AlphaFoldDB" id="L0HFY4"/>
<dbReference type="InterPro" id="IPR051011">
    <property type="entry name" value="Metal_resp_trans_reg"/>
</dbReference>
<dbReference type="InterPro" id="IPR036390">
    <property type="entry name" value="WH_DNA-bd_sf"/>
</dbReference>
<dbReference type="FunCoup" id="L0HFY4">
    <property type="interactions" value="3"/>
</dbReference>
<name>L0HFY4_METFS</name>
<evidence type="ECO:0000313" key="6">
    <source>
        <dbReference type="Proteomes" id="UP000010824"/>
    </source>
</evidence>
<feature type="domain" description="HTH arsR-type" evidence="4">
    <location>
        <begin position="46"/>
        <end position="132"/>
    </location>
</feature>
<evidence type="ECO:0000256" key="3">
    <source>
        <dbReference type="ARBA" id="ARBA00023163"/>
    </source>
</evidence>
<dbReference type="STRING" id="593750.Metfor_0949"/>
<keyword evidence="2" id="KW-0238">DNA-binding</keyword>
<dbReference type="Pfam" id="PF01022">
    <property type="entry name" value="HTH_5"/>
    <property type="match status" value="1"/>
</dbReference>
<dbReference type="SUPFAM" id="SSF46785">
    <property type="entry name" value="Winged helix' DNA-binding domain"/>
    <property type="match status" value="1"/>
</dbReference>
<dbReference type="EMBL" id="CP003167">
    <property type="protein sequence ID" value="AGB02004.1"/>
    <property type="molecule type" value="Genomic_DNA"/>
</dbReference>
<keyword evidence="3" id="KW-0804">Transcription</keyword>
<dbReference type="GO" id="GO:0003677">
    <property type="term" value="F:DNA binding"/>
    <property type="evidence" value="ECO:0007669"/>
    <property type="project" value="UniProtKB-KW"/>
</dbReference>
<keyword evidence="6" id="KW-1185">Reference proteome</keyword>
<dbReference type="HOGENOM" id="CLU_097806_7_3_2"/>
<reference evidence="6" key="1">
    <citation type="submission" date="2011-12" db="EMBL/GenBank/DDBJ databases">
        <title>Complete sequence of Methanoregula formicicum SMSP.</title>
        <authorList>
            <person name="Lucas S."/>
            <person name="Han J."/>
            <person name="Lapidus A."/>
            <person name="Cheng J.-F."/>
            <person name="Goodwin L."/>
            <person name="Pitluck S."/>
            <person name="Peters L."/>
            <person name="Ovchinnikova G."/>
            <person name="Teshima H."/>
            <person name="Detter J.C."/>
            <person name="Han C."/>
            <person name="Tapia R."/>
            <person name="Land M."/>
            <person name="Hauser L."/>
            <person name="Kyrpides N."/>
            <person name="Ivanova N."/>
            <person name="Pagani I."/>
            <person name="Imachi H."/>
            <person name="Tamaki H."/>
            <person name="Sekiguchi Y."/>
            <person name="Kamagata Y."/>
            <person name="Cadillo-Quiroz H."/>
            <person name="Zinder S."/>
            <person name="Liu W.-T."/>
            <person name="Woyke T."/>
        </authorList>
    </citation>
    <scope>NUCLEOTIDE SEQUENCE [LARGE SCALE GENOMIC DNA]</scope>
    <source>
        <strain evidence="6">DSM 22288 / NBRC 105244 / SMSP</strain>
    </source>
</reference>
<dbReference type="SMART" id="SM00418">
    <property type="entry name" value="HTH_ARSR"/>
    <property type="match status" value="1"/>
</dbReference>
<dbReference type="GO" id="GO:0003700">
    <property type="term" value="F:DNA-binding transcription factor activity"/>
    <property type="evidence" value="ECO:0007669"/>
    <property type="project" value="InterPro"/>
</dbReference>
<sequence>MRRVTHSCCKKTAGCKPEGKVPDIPEQIQQELDRLGGLDALLERMPPEDELEETSRVYHALSDPLRLSVLYLIRDQPLCVCIINRFTRLSGSKLSYHLNILKESGLIEGEYHGNWIIYSLTEKGQQFVAEPK</sequence>
<dbReference type="PANTHER" id="PTHR43132:SF2">
    <property type="entry name" value="ARSENICAL RESISTANCE OPERON REPRESSOR ARSR-RELATED"/>
    <property type="match status" value="1"/>
</dbReference>
<dbReference type="Proteomes" id="UP000010824">
    <property type="component" value="Chromosome"/>
</dbReference>
<dbReference type="InterPro" id="IPR011991">
    <property type="entry name" value="ArsR-like_HTH"/>
</dbReference>
<evidence type="ECO:0000259" key="4">
    <source>
        <dbReference type="PROSITE" id="PS50987"/>
    </source>
</evidence>
<organism evidence="5 6">
    <name type="scientific">Methanoregula formicica (strain DSM 22288 / NBRC 105244 / SMSP)</name>
    <dbReference type="NCBI Taxonomy" id="593750"/>
    <lineage>
        <taxon>Archaea</taxon>
        <taxon>Methanobacteriati</taxon>
        <taxon>Methanobacteriota</taxon>
        <taxon>Stenosarchaea group</taxon>
        <taxon>Methanomicrobia</taxon>
        <taxon>Methanomicrobiales</taxon>
        <taxon>Methanoregulaceae</taxon>
        <taxon>Methanoregula</taxon>
    </lineage>
</organism>
<dbReference type="PRINTS" id="PR00778">
    <property type="entry name" value="HTHARSR"/>
</dbReference>
<evidence type="ECO:0000313" key="5">
    <source>
        <dbReference type="EMBL" id="AGB02004.1"/>
    </source>
</evidence>
<dbReference type="InParanoid" id="L0HFY4"/>
<evidence type="ECO:0000256" key="1">
    <source>
        <dbReference type="ARBA" id="ARBA00023015"/>
    </source>
</evidence>
<dbReference type="PANTHER" id="PTHR43132">
    <property type="entry name" value="ARSENICAL RESISTANCE OPERON REPRESSOR ARSR-RELATED"/>
    <property type="match status" value="1"/>
</dbReference>
<dbReference type="InterPro" id="IPR001845">
    <property type="entry name" value="HTH_ArsR_DNA-bd_dom"/>
</dbReference>
<dbReference type="OrthoDB" id="46231at2157"/>
<gene>
    <name evidence="5" type="ordered locus">Metfor_0949</name>
</gene>
<dbReference type="InterPro" id="IPR036388">
    <property type="entry name" value="WH-like_DNA-bd_sf"/>
</dbReference>
<evidence type="ECO:0000256" key="2">
    <source>
        <dbReference type="ARBA" id="ARBA00023125"/>
    </source>
</evidence>
<dbReference type="eggNOG" id="arCOG01680">
    <property type="taxonomic scope" value="Archaea"/>
</dbReference>
<protein>
    <submittedName>
        <fullName evidence="5">Putative transcriptional regulator</fullName>
    </submittedName>
</protein>
<accession>L0HFY4</accession>
<dbReference type="CDD" id="cd00090">
    <property type="entry name" value="HTH_ARSR"/>
    <property type="match status" value="1"/>
</dbReference>